<evidence type="ECO:0000313" key="4">
    <source>
        <dbReference type="EMBL" id="TRX63488.1"/>
    </source>
</evidence>
<gene>
    <name evidence="4" type="ORF">FNY97_03535</name>
</gene>
<accession>A0A553G1V4</accession>
<feature type="signal peptide" evidence="3">
    <location>
        <begin position="1"/>
        <end position="23"/>
    </location>
</feature>
<name>A0A553G1V4_9CORY</name>
<dbReference type="EMBL" id="VKDK01000003">
    <property type="protein sequence ID" value="TRX63488.1"/>
    <property type="molecule type" value="Genomic_DNA"/>
</dbReference>
<keyword evidence="2" id="KW-1133">Transmembrane helix</keyword>
<reference evidence="4 5" key="1">
    <citation type="submission" date="2019-07" db="EMBL/GenBank/DDBJ databases">
        <title>Draft genome of C. aurimucosum strain 2274.</title>
        <authorList>
            <person name="Pacheco L.G.C."/>
            <person name="Aguiar E.R.G.R."/>
            <person name="Santos C.S."/>
            <person name="Rocha D.J.P.G."/>
            <person name="Sant'Anna L.O."/>
            <person name="Mattos-Guaraldi A.L."/>
            <person name="Santos L.S."/>
        </authorList>
    </citation>
    <scope>NUCLEOTIDE SEQUENCE [LARGE SCALE GENOMIC DNA]</scope>
    <source>
        <strain evidence="4 5">2274</strain>
    </source>
</reference>
<organism evidence="4 5">
    <name type="scientific">Corynebacterium hiratae</name>
    <dbReference type="NCBI Taxonomy" id="3139423"/>
    <lineage>
        <taxon>Bacteria</taxon>
        <taxon>Bacillati</taxon>
        <taxon>Actinomycetota</taxon>
        <taxon>Actinomycetes</taxon>
        <taxon>Mycobacteriales</taxon>
        <taxon>Corynebacteriaceae</taxon>
        <taxon>Corynebacterium</taxon>
    </lineage>
</organism>
<comment type="caution">
    <text evidence="4">The sequence shown here is derived from an EMBL/GenBank/DDBJ whole genome shotgun (WGS) entry which is preliminary data.</text>
</comment>
<keyword evidence="2" id="KW-0812">Transmembrane</keyword>
<evidence type="ECO:0000256" key="2">
    <source>
        <dbReference type="SAM" id="Phobius"/>
    </source>
</evidence>
<feature type="chain" id="PRO_5044617346" description="Secreted protein" evidence="3">
    <location>
        <begin position="24"/>
        <end position="113"/>
    </location>
</feature>
<dbReference type="RefSeq" id="WP_046647455.1">
    <property type="nucleotide sequence ID" value="NZ_VIOG01000016.1"/>
</dbReference>
<sequence length="113" mass="11594">MKATRLASLITAAALSVTTLVSAPIAGAEEAVAPAAQTNQTVQGSSAQEAAPSEPDPNNPDPNMAVMPKTPWLRIVEGSSQGPMGVIVAILFGIISIGFAVYKEFGDYLPKLG</sequence>
<dbReference type="AlphaFoldDB" id="A0A553G1V4"/>
<evidence type="ECO:0000256" key="1">
    <source>
        <dbReference type="SAM" id="MobiDB-lite"/>
    </source>
</evidence>
<feature type="transmembrane region" description="Helical" evidence="2">
    <location>
        <begin position="82"/>
        <end position="102"/>
    </location>
</feature>
<evidence type="ECO:0008006" key="6">
    <source>
        <dbReference type="Google" id="ProtNLM"/>
    </source>
</evidence>
<keyword evidence="2" id="KW-0472">Membrane</keyword>
<evidence type="ECO:0000313" key="5">
    <source>
        <dbReference type="Proteomes" id="UP000320443"/>
    </source>
</evidence>
<evidence type="ECO:0000256" key="3">
    <source>
        <dbReference type="SAM" id="SignalP"/>
    </source>
</evidence>
<proteinExistence type="predicted"/>
<protein>
    <recommendedName>
        <fullName evidence="6">Secreted protein</fullName>
    </recommendedName>
</protein>
<feature type="region of interest" description="Disordered" evidence="1">
    <location>
        <begin position="34"/>
        <end position="67"/>
    </location>
</feature>
<dbReference type="Proteomes" id="UP000320443">
    <property type="component" value="Unassembled WGS sequence"/>
</dbReference>
<feature type="compositionally biased region" description="Polar residues" evidence="1">
    <location>
        <begin position="37"/>
        <end position="48"/>
    </location>
</feature>
<keyword evidence="3" id="KW-0732">Signal</keyword>
<keyword evidence="5" id="KW-1185">Reference proteome</keyword>